<dbReference type="VEuPathDB" id="VectorBase:GPPI020150"/>
<protein>
    <submittedName>
        <fullName evidence="1">Uncharacterized protein</fullName>
    </submittedName>
</protein>
<organism evidence="1 2">
    <name type="scientific">Glossina palpalis gambiensis</name>
    <dbReference type="NCBI Taxonomy" id="67801"/>
    <lineage>
        <taxon>Eukaryota</taxon>
        <taxon>Metazoa</taxon>
        <taxon>Ecdysozoa</taxon>
        <taxon>Arthropoda</taxon>
        <taxon>Hexapoda</taxon>
        <taxon>Insecta</taxon>
        <taxon>Pterygota</taxon>
        <taxon>Neoptera</taxon>
        <taxon>Endopterygota</taxon>
        <taxon>Diptera</taxon>
        <taxon>Brachycera</taxon>
        <taxon>Muscomorpha</taxon>
        <taxon>Hippoboscoidea</taxon>
        <taxon>Glossinidae</taxon>
        <taxon>Glossina</taxon>
    </lineage>
</organism>
<reference evidence="1" key="2">
    <citation type="submission" date="2020-05" db="UniProtKB">
        <authorList>
            <consortium name="EnsemblMetazoa"/>
        </authorList>
    </citation>
    <scope>IDENTIFICATION</scope>
    <source>
        <strain evidence="1">IAEA</strain>
    </source>
</reference>
<sequence length="54" mass="5457">MRLQRGFTAVTAHAKATTKAAAAAAAAPAPAPAPAAVAATIISRDQEMNKTFLH</sequence>
<evidence type="ECO:0000313" key="2">
    <source>
        <dbReference type="Proteomes" id="UP000092460"/>
    </source>
</evidence>
<evidence type="ECO:0000313" key="1">
    <source>
        <dbReference type="EnsemblMetazoa" id="GPPI020150-PA"/>
    </source>
</evidence>
<name>A0A1B0B640_9MUSC</name>
<dbReference type="EMBL" id="JXJN01008975">
    <property type="status" value="NOT_ANNOTATED_CDS"/>
    <property type="molecule type" value="Genomic_DNA"/>
</dbReference>
<accession>A0A1B0B640</accession>
<dbReference type="AlphaFoldDB" id="A0A1B0B640"/>
<dbReference type="Proteomes" id="UP000092460">
    <property type="component" value="Unassembled WGS sequence"/>
</dbReference>
<keyword evidence="2" id="KW-1185">Reference proteome</keyword>
<dbReference type="EMBL" id="JXJN01008974">
    <property type="status" value="NOT_ANNOTATED_CDS"/>
    <property type="molecule type" value="Genomic_DNA"/>
</dbReference>
<dbReference type="EnsemblMetazoa" id="GPPI020150-RA">
    <property type="protein sequence ID" value="GPPI020150-PA"/>
    <property type="gene ID" value="GPPI020150"/>
</dbReference>
<reference evidence="2" key="1">
    <citation type="submission" date="2015-01" db="EMBL/GenBank/DDBJ databases">
        <authorList>
            <person name="Aksoy S."/>
            <person name="Warren W."/>
            <person name="Wilson R.K."/>
        </authorList>
    </citation>
    <scope>NUCLEOTIDE SEQUENCE [LARGE SCALE GENOMIC DNA]</scope>
    <source>
        <strain evidence="2">IAEA</strain>
    </source>
</reference>
<proteinExistence type="predicted"/>